<dbReference type="SUPFAM" id="SSF52788">
    <property type="entry name" value="Phosphotyrosine protein phosphatases I"/>
    <property type="match status" value="1"/>
</dbReference>
<accession>A0A3S4MCV1</accession>
<keyword evidence="4" id="KW-1185">Reference proteome</keyword>
<organism evidence="3 4">
    <name type="scientific">Paenirhodobacter huangdaonensis</name>
    <dbReference type="NCBI Taxonomy" id="2501515"/>
    <lineage>
        <taxon>Bacteria</taxon>
        <taxon>Pseudomonadati</taxon>
        <taxon>Pseudomonadota</taxon>
        <taxon>Alphaproteobacteria</taxon>
        <taxon>Rhodobacterales</taxon>
        <taxon>Rhodobacter group</taxon>
        <taxon>Paenirhodobacter</taxon>
    </lineage>
</organism>
<dbReference type="InterPro" id="IPR036196">
    <property type="entry name" value="Ptyr_pPase_sf"/>
</dbReference>
<dbReference type="AlphaFoldDB" id="A0A3S4MCV1"/>
<proteinExistence type="predicted"/>
<evidence type="ECO:0000259" key="2">
    <source>
        <dbReference type="SMART" id="SM00226"/>
    </source>
</evidence>
<dbReference type="GO" id="GO:0046685">
    <property type="term" value="P:response to arsenic-containing substance"/>
    <property type="evidence" value="ECO:0007669"/>
    <property type="project" value="UniProtKB-KW"/>
</dbReference>
<feature type="domain" description="Phosphotyrosine protein phosphatase I" evidence="2">
    <location>
        <begin position="7"/>
        <end position="148"/>
    </location>
</feature>
<dbReference type="SMART" id="SM00226">
    <property type="entry name" value="LMWPc"/>
    <property type="match status" value="1"/>
</dbReference>
<gene>
    <name evidence="3" type="ORF">EOW66_18625</name>
</gene>
<dbReference type="InterPro" id="IPR023485">
    <property type="entry name" value="Ptyr_pPase"/>
</dbReference>
<dbReference type="PANTHER" id="PTHR43428">
    <property type="entry name" value="ARSENATE REDUCTASE"/>
    <property type="match status" value="1"/>
</dbReference>
<dbReference type="Pfam" id="PF01451">
    <property type="entry name" value="LMWPc"/>
    <property type="match status" value="1"/>
</dbReference>
<name>A0A3S4MCV1_9RHOB</name>
<dbReference type="RefSeq" id="WP_128157826.1">
    <property type="nucleotide sequence ID" value="NZ_JBHSOM010000011.1"/>
</dbReference>
<protein>
    <submittedName>
        <fullName evidence="3">Low molecular weight phosphatase family protein</fullName>
    </submittedName>
</protein>
<evidence type="ECO:0000313" key="4">
    <source>
        <dbReference type="Proteomes" id="UP000288071"/>
    </source>
</evidence>
<reference evidence="4" key="1">
    <citation type="submission" date="2019-01" db="EMBL/GenBank/DDBJ databases">
        <title>Sinorhodobacter populi sp. nov. isolated from the symptomatic bark tissue of Populus euramericana canker.</title>
        <authorList>
            <person name="Li Y."/>
        </authorList>
    </citation>
    <scope>NUCLEOTIDE SEQUENCE [LARGE SCALE GENOMIC DNA]</scope>
    <source>
        <strain evidence="4">CGMCC 1.12963</strain>
    </source>
</reference>
<evidence type="ECO:0000313" key="3">
    <source>
        <dbReference type="EMBL" id="RWR48014.1"/>
    </source>
</evidence>
<sequence>MMASLPHSVLFCCDHNATRSPMAEGMMKKFYGREVYVQSVGLKSDLEIDGFTIAVCHEIGVDLTRHRARDFNELADFGDELESFDLVVALTPASRALAEEMARAHHVSVEYWPITDPTGVGEGREARLAAYRLTRDQIRAHMVARFGAPKQPI</sequence>
<dbReference type="PANTHER" id="PTHR43428:SF1">
    <property type="entry name" value="ARSENATE REDUCTASE"/>
    <property type="match status" value="1"/>
</dbReference>
<dbReference type="EMBL" id="SAVA01000016">
    <property type="protein sequence ID" value="RWR48014.1"/>
    <property type="molecule type" value="Genomic_DNA"/>
</dbReference>
<dbReference type="Proteomes" id="UP000288071">
    <property type="component" value="Unassembled WGS sequence"/>
</dbReference>
<dbReference type="Gene3D" id="3.40.50.2300">
    <property type="match status" value="1"/>
</dbReference>
<reference evidence="3 4" key="2">
    <citation type="submission" date="2019-01" db="EMBL/GenBank/DDBJ databases">
        <title>Sinorhodobacter populi sp. nov. isolated from the symptomatic bark tissue of Populus euramericana canker.</title>
        <authorList>
            <person name="Xu G."/>
        </authorList>
    </citation>
    <scope>NUCLEOTIDE SEQUENCE [LARGE SCALE GENOMIC DNA]</scope>
    <source>
        <strain evidence="3 4">CGMCC 1.12963</strain>
    </source>
</reference>
<keyword evidence="1" id="KW-0059">Arsenical resistance</keyword>
<evidence type="ECO:0000256" key="1">
    <source>
        <dbReference type="ARBA" id="ARBA00022849"/>
    </source>
</evidence>
<comment type="caution">
    <text evidence="3">The sequence shown here is derived from an EMBL/GenBank/DDBJ whole genome shotgun (WGS) entry which is preliminary data.</text>
</comment>